<accession>A0ABM9N4V2</accession>
<gene>
    <name evidence="8" type="ORF">R54876_GBNLAHCA_00764</name>
</gene>
<reference evidence="8 9" key="1">
    <citation type="submission" date="2024-01" db="EMBL/GenBank/DDBJ databases">
        <authorList>
            <person name="Botero Cardona J."/>
        </authorList>
    </citation>
    <scope>NUCLEOTIDE SEQUENCE [LARGE SCALE GENOMIC DNA]</scope>
    <source>
        <strain evidence="8 9">LMG 33000</strain>
    </source>
</reference>
<dbReference type="Proteomes" id="UP001314241">
    <property type="component" value="Unassembled WGS sequence"/>
</dbReference>
<keyword evidence="1" id="KW-1003">Cell membrane</keyword>
<evidence type="ECO:0000256" key="5">
    <source>
        <dbReference type="ARBA" id="ARBA00023306"/>
    </source>
</evidence>
<evidence type="ECO:0000256" key="4">
    <source>
        <dbReference type="ARBA" id="ARBA00022989"/>
    </source>
</evidence>
<evidence type="ECO:0000313" key="9">
    <source>
        <dbReference type="Proteomes" id="UP001314241"/>
    </source>
</evidence>
<sequence>MFNHRYNQEETNAADQSLIGAFWTPLKSSVFIFLTLIAVIIAVWRPWETISDVQVQSVNVTAENLKKQLSFDQKIYRYQVVGQEYFLAQKLKQANPKVATAKVSLQDDIVHIGITEKIDTGFVLYHGNWYELDTQGNRTHRRQPDGTAPVYSGFKDEKVEKQVAVAFASLSYVVRHNVSQIIFSPDKNNRNRLVMVMNDGNTAYVSVSTFAQRMQYYPGIAAQMKKAGVVDLQFGSFSYPYDTALKSKINLDDSSASSSSHSSSMESSAMSQSNSPSSQVSSSSAISEKKQN</sequence>
<dbReference type="Gene3D" id="3.40.50.10960">
    <property type="match status" value="1"/>
</dbReference>
<protein>
    <submittedName>
        <fullName evidence="8">Cell division septal protein FtsQ (FtsQ)</fullName>
    </submittedName>
</protein>
<keyword evidence="2 8" id="KW-0132">Cell division</keyword>
<evidence type="ECO:0000256" key="2">
    <source>
        <dbReference type="ARBA" id="ARBA00022618"/>
    </source>
</evidence>
<dbReference type="RefSeq" id="WP_349641739.1">
    <property type="nucleotide sequence ID" value="NZ_CAWVOH010000001.1"/>
</dbReference>
<dbReference type="PANTHER" id="PTHR37820">
    <property type="entry name" value="CELL DIVISION PROTEIN DIVIB"/>
    <property type="match status" value="1"/>
</dbReference>
<name>A0ABM9N4V2_9LACO</name>
<dbReference type="InterPro" id="IPR050487">
    <property type="entry name" value="FtsQ_DivIB"/>
</dbReference>
<keyword evidence="4 7" id="KW-1133">Transmembrane helix</keyword>
<proteinExistence type="predicted"/>
<keyword evidence="5" id="KW-0131">Cell cycle</keyword>
<dbReference type="GO" id="GO:0051301">
    <property type="term" value="P:cell division"/>
    <property type="evidence" value="ECO:0007669"/>
    <property type="project" value="UniProtKB-KW"/>
</dbReference>
<evidence type="ECO:0000256" key="6">
    <source>
        <dbReference type="SAM" id="MobiDB-lite"/>
    </source>
</evidence>
<evidence type="ECO:0000313" key="8">
    <source>
        <dbReference type="EMBL" id="CAK8054202.1"/>
    </source>
</evidence>
<keyword evidence="3 7" id="KW-0812">Transmembrane</keyword>
<feature type="compositionally biased region" description="Low complexity" evidence="6">
    <location>
        <begin position="254"/>
        <end position="286"/>
    </location>
</feature>
<keyword evidence="9" id="KW-1185">Reference proteome</keyword>
<evidence type="ECO:0000256" key="3">
    <source>
        <dbReference type="ARBA" id="ARBA00022692"/>
    </source>
</evidence>
<evidence type="ECO:0000256" key="1">
    <source>
        <dbReference type="ARBA" id="ARBA00022475"/>
    </source>
</evidence>
<comment type="caution">
    <text evidence="8">The sequence shown here is derived from an EMBL/GenBank/DDBJ whole genome shotgun (WGS) entry which is preliminary data.</text>
</comment>
<dbReference type="EMBL" id="CAWVOH010000001">
    <property type="protein sequence ID" value="CAK8054202.1"/>
    <property type="molecule type" value="Genomic_DNA"/>
</dbReference>
<feature type="region of interest" description="Disordered" evidence="6">
    <location>
        <begin position="252"/>
        <end position="292"/>
    </location>
</feature>
<evidence type="ECO:0000256" key="7">
    <source>
        <dbReference type="SAM" id="Phobius"/>
    </source>
</evidence>
<keyword evidence="7" id="KW-0472">Membrane</keyword>
<dbReference type="PANTHER" id="PTHR37820:SF1">
    <property type="entry name" value="CELL DIVISION PROTEIN FTSQ"/>
    <property type="match status" value="1"/>
</dbReference>
<feature type="transmembrane region" description="Helical" evidence="7">
    <location>
        <begin position="30"/>
        <end position="47"/>
    </location>
</feature>
<organism evidence="8 9">
    <name type="scientific">Eupransor demetentiae</name>
    <dbReference type="NCBI Taxonomy" id="3109584"/>
    <lineage>
        <taxon>Bacteria</taxon>
        <taxon>Bacillati</taxon>
        <taxon>Bacillota</taxon>
        <taxon>Bacilli</taxon>
        <taxon>Lactobacillales</taxon>
        <taxon>Lactobacillaceae</taxon>
        <taxon>Eupransor</taxon>
    </lineage>
</organism>